<keyword evidence="1" id="KW-1133">Transmembrane helix</keyword>
<keyword evidence="1" id="KW-0812">Transmembrane</keyword>
<feature type="transmembrane region" description="Helical" evidence="1">
    <location>
        <begin position="355"/>
        <end position="378"/>
    </location>
</feature>
<gene>
    <name evidence="2" type="ORF">SOCEGT47_048930</name>
</gene>
<feature type="transmembrane region" description="Helical" evidence="1">
    <location>
        <begin position="325"/>
        <end position="343"/>
    </location>
</feature>
<name>A0A4P2Q5K5_SORCE</name>
<dbReference type="Pfam" id="PF18943">
    <property type="entry name" value="DUF5690"/>
    <property type="match status" value="1"/>
</dbReference>
<dbReference type="AlphaFoldDB" id="A0A4P2Q5K5"/>
<sequence>MPAQRRVTRWLERAPAPVFTAFAVLAAFATYFCMYAFRKPFAVGTFQGAVALPLLPPLDLKSLYLIAQGLGYCASKFLGIKIVSEMRPERRALAILACIGVSEAALVLFALAPAPHAAVFLVLNGLPLGMVWGLVFGFLEGRRVSDLLGAGLCVSFIVASGFVKTVGKLTLGWGVPEAWMPALTGALFFPPLLLSIWMLAQIPPPSADDEALRTRRAPMDRAARRAFFLANAGGLVTLVVGYMVLTAYRDFRDNFAREIWDAVGYADQPAILTTAEIPVAIGALVGVALMMGIRSNRAALLAVHGLMLAGAVLVGGSTALYQAGVIGPVAWMISVGLGLYVGYVPYNCVLFDRLIAALGSVATAGFLITAADAFGYLGSVTVLLYKSFGQPKRSWIEFFLGFSYATALVCAALFAASAGYFWLRTRADRLATSRAVGGPREPAGEQPG</sequence>
<feature type="transmembrane region" description="Helical" evidence="1">
    <location>
        <begin position="146"/>
        <end position="166"/>
    </location>
</feature>
<feature type="transmembrane region" description="Helical" evidence="1">
    <location>
        <begin position="92"/>
        <end position="112"/>
    </location>
</feature>
<feature type="transmembrane region" description="Helical" evidence="1">
    <location>
        <begin position="298"/>
        <end position="319"/>
    </location>
</feature>
<dbReference type="InterPro" id="IPR043745">
    <property type="entry name" value="DUF5690"/>
</dbReference>
<dbReference type="Proteomes" id="UP000295781">
    <property type="component" value="Chromosome"/>
</dbReference>
<organism evidence="2 3">
    <name type="scientific">Sorangium cellulosum</name>
    <name type="common">Polyangium cellulosum</name>
    <dbReference type="NCBI Taxonomy" id="56"/>
    <lineage>
        <taxon>Bacteria</taxon>
        <taxon>Pseudomonadati</taxon>
        <taxon>Myxococcota</taxon>
        <taxon>Polyangia</taxon>
        <taxon>Polyangiales</taxon>
        <taxon>Polyangiaceae</taxon>
        <taxon>Sorangium</taxon>
    </lineage>
</organism>
<feature type="transmembrane region" description="Helical" evidence="1">
    <location>
        <begin position="16"/>
        <end position="37"/>
    </location>
</feature>
<protein>
    <recommendedName>
        <fullName evidence="4">MFS transporter</fullName>
    </recommendedName>
</protein>
<feature type="transmembrane region" description="Helical" evidence="1">
    <location>
        <begin position="398"/>
        <end position="423"/>
    </location>
</feature>
<evidence type="ECO:0000313" key="2">
    <source>
        <dbReference type="EMBL" id="AUX24356.1"/>
    </source>
</evidence>
<feature type="transmembrane region" description="Helical" evidence="1">
    <location>
        <begin position="268"/>
        <end position="291"/>
    </location>
</feature>
<reference evidence="2 3" key="1">
    <citation type="submission" date="2015-09" db="EMBL/GenBank/DDBJ databases">
        <title>Sorangium comparison.</title>
        <authorList>
            <person name="Zaburannyi N."/>
            <person name="Bunk B."/>
            <person name="Overmann J."/>
            <person name="Mueller R."/>
        </authorList>
    </citation>
    <scope>NUCLEOTIDE SEQUENCE [LARGE SCALE GENOMIC DNA]</scope>
    <source>
        <strain evidence="2 3">So ceGT47</strain>
    </source>
</reference>
<evidence type="ECO:0000313" key="3">
    <source>
        <dbReference type="Proteomes" id="UP000295781"/>
    </source>
</evidence>
<feature type="transmembrane region" description="Helical" evidence="1">
    <location>
        <begin position="118"/>
        <end position="139"/>
    </location>
</feature>
<proteinExistence type="predicted"/>
<keyword evidence="1" id="KW-0472">Membrane</keyword>
<feature type="transmembrane region" description="Helical" evidence="1">
    <location>
        <begin position="226"/>
        <end position="248"/>
    </location>
</feature>
<dbReference type="OrthoDB" id="182994at2"/>
<evidence type="ECO:0008006" key="4">
    <source>
        <dbReference type="Google" id="ProtNLM"/>
    </source>
</evidence>
<accession>A0A4P2Q5K5</accession>
<dbReference type="EMBL" id="CP012670">
    <property type="protein sequence ID" value="AUX24356.1"/>
    <property type="molecule type" value="Genomic_DNA"/>
</dbReference>
<feature type="transmembrane region" description="Helical" evidence="1">
    <location>
        <begin position="178"/>
        <end position="200"/>
    </location>
</feature>
<dbReference type="RefSeq" id="WP_129350295.1">
    <property type="nucleotide sequence ID" value="NZ_CP012670.1"/>
</dbReference>
<evidence type="ECO:0000256" key="1">
    <source>
        <dbReference type="SAM" id="Phobius"/>
    </source>
</evidence>